<feature type="compositionally biased region" description="Low complexity" evidence="1">
    <location>
        <begin position="26"/>
        <end position="37"/>
    </location>
</feature>
<feature type="region of interest" description="Disordered" evidence="1">
    <location>
        <begin position="278"/>
        <end position="317"/>
    </location>
</feature>
<dbReference type="OrthoDB" id="352248at2759"/>
<feature type="compositionally biased region" description="Basic and acidic residues" evidence="1">
    <location>
        <begin position="218"/>
        <end position="237"/>
    </location>
</feature>
<accession>U6MWP3</accession>
<dbReference type="VEuPathDB" id="ToxoDB:ENH_00027270"/>
<gene>
    <name evidence="2" type="ORF">ENH_00027270</name>
</gene>
<feature type="region of interest" description="Disordered" evidence="1">
    <location>
        <begin position="1"/>
        <end position="48"/>
    </location>
</feature>
<dbReference type="AlphaFoldDB" id="U6MWP3"/>
<dbReference type="EMBL" id="HG723879">
    <property type="protein sequence ID" value="CDJ66919.1"/>
    <property type="molecule type" value="Genomic_DNA"/>
</dbReference>
<dbReference type="Proteomes" id="UP000030754">
    <property type="component" value="Unassembled WGS sequence"/>
</dbReference>
<reference evidence="2" key="2">
    <citation type="submission" date="2013-10" db="EMBL/GenBank/DDBJ databases">
        <authorList>
            <person name="Aslett M."/>
        </authorList>
    </citation>
    <scope>NUCLEOTIDE SEQUENCE [LARGE SCALE GENOMIC DNA]</scope>
    <source>
        <strain evidence="2">Houghton</strain>
    </source>
</reference>
<dbReference type="GeneID" id="25472895"/>
<feature type="region of interest" description="Disordered" evidence="1">
    <location>
        <begin position="218"/>
        <end position="257"/>
    </location>
</feature>
<keyword evidence="3" id="KW-1185">Reference proteome</keyword>
<protein>
    <submittedName>
        <fullName evidence="2">Uncharacterized protein</fullName>
    </submittedName>
</protein>
<evidence type="ECO:0000313" key="2">
    <source>
        <dbReference type="EMBL" id="CDJ66919.1"/>
    </source>
</evidence>
<dbReference type="RefSeq" id="XP_013435386.1">
    <property type="nucleotide sequence ID" value="XM_013579932.1"/>
</dbReference>
<proteinExistence type="predicted"/>
<evidence type="ECO:0000313" key="3">
    <source>
        <dbReference type="Proteomes" id="UP000030754"/>
    </source>
</evidence>
<organism evidence="2 3">
    <name type="scientific">Eimeria necatrix</name>
    <dbReference type="NCBI Taxonomy" id="51315"/>
    <lineage>
        <taxon>Eukaryota</taxon>
        <taxon>Sar</taxon>
        <taxon>Alveolata</taxon>
        <taxon>Apicomplexa</taxon>
        <taxon>Conoidasida</taxon>
        <taxon>Coccidia</taxon>
        <taxon>Eucoccidiorida</taxon>
        <taxon>Eimeriorina</taxon>
        <taxon>Eimeriidae</taxon>
        <taxon>Eimeria</taxon>
    </lineage>
</organism>
<reference evidence="2" key="1">
    <citation type="submission" date="2013-10" db="EMBL/GenBank/DDBJ databases">
        <title>Genomic analysis of the causative agents of coccidiosis in chickens.</title>
        <authorList>
            <person name="Reid A.J."/>
            <person name="Blake D."/>
            <person name="Billington K."/>
            <person name="Browne H."/>
            <person name="Dunn M."/>
            <person name="Hung S."/>
            <person name="Kawahara F."/>
            <person name="Miranda-Saavedra D."/>
            <person name="Mourier T."/>
            <person name="Nagra H."/>
            <person name="Otto T.D."/>
            <person name="Rawlings N."/>
            <person name="Sanchez A."/>
            <person name="Sanders M."/>
            <person name="Subramaniam C."/>
            <person name="Tay Y."/>
            <person name="Dear P."/>
            <person name="Doerig C."/>
            <person name="Gruber A."/>
            <person name="Parkinson J."/>
            <person name="Shirley M."/>
            <person name="Wan K.L."/>
            <person name="Berriman M."/>
            <person name="Tomley F."/>
            <person name="Pain A."/>
        </authorList>
    </citation>
    <scope>NUCLEOTIDE SEQUENCE [LARGE SCALE GENOMIC DNA]</scope>
    <source>
        <strain evidence="2">Houghton</strain>
    </source>
</reference>
<name>U6MWP3_9EIME</name>
<evidence type="ECO:0000256" key="1">
    <source>
        <dbReference type="SAM" id="MobiDB-lite"/>
    </source>
</evidence>
<sequence length="317" mass="33278">MRFDTQAPGTGAAEESVSGSYEDEASGGATAAAPGAAADDKDDDCDSKFGHRAAGKECEEHRAERPGRARWMGPLAGLLETAGKKISRTYAKANAAANPTVGGVAEVRQELLKLEESMGNLCSPHREPFRAKVEADCNLRGIGTVTLHIEIVEVSTRDLLALREELSVAVTHYARPIRLRNGRTESYFIMLEKPAVSASTGKVSLELFGDPSACHFRIKADPKDSTDRGGEQGEPKKNAALRAGSRSSGFSANDLVDPGRTVQATVGDAATPAASGVVTAVTSEGTKNEALEETGSPKGAPQALHKGDINLSLQGRP</sequence>